<sequence length="64" mass="6983">MLLFELSIALLALTPWLVAYNQFSAEMVKTQFSVSVVLTLPWLLATGLASRRLAAALALHEGPK</sequence>
<dbReference type="STRING" id="1908236.BEN48_13585"/>
<proteinExistence type="predicted"/>
<reference evidence="1 2" key="1">
    <citation type="submission" date="2016-08" db="EMBL/GenBank/DDBJ databases">
        <title>Hymenobacter coccineus sp. nov., Hymenobacter lapidarius sp. nov. and Hymenobacter glacialis sp. nov., isolated from Antarctic soil.</title>
        <authorList>
            <person name="Sedlacek I."/>
            <person name="Kralova S."/>
            <person name="Kyrova K."/>
            <person name="Maslanova I."/>
            <person name="Stankova E."/>
            <person name="Vrbovska V."/>
            <person name="Nemec M."/>
            <person name="Bartak M."/>
            <person name="Svec P."/>
            <person name="Busse H.-J."/>
            <person name="Pantucek R."/>
        </authorList>
    </citation>
    <scope>NUCLEOTIDE SEQUENCE [LARGE SCALE GENOMIC DNA]</scope>
    <source>
        <strain evidence="1 2">CCM 8648</strain>
    </source>
</reference>
<keyword evidence="2" id="KW-1185">Reference proteome</keyword>
<accession>A0A1G1T5B8</accession>
<evidence type="ECO:0000313" key="2">
    <source>
        <dbReference type="Proteomes" id="UP000177791"/>
    </source>
</evidence>
<dbReference type="Proteomes" id="UP000177791">
    <property type="component" value="Unassembled WGS sequence"/>
</dbReference>
<comment type="caution">
    <text evidence="1">The sequence shown here is derived from an EMBL/GenBank/DDBJ whole genome shotgun (WGS) entry which is preliminary data.</text>
</comment>
<dbReference type="EMBL" id="MDZC01000052">
    <property type="protein sequence ID" value="OGX86071.1"/>
    <property type="molecule type" value="Genomic_DNA"/>
</dbReference>
<protein>
    <submittedName>
        <fullName evidence="1">Uncharacterized protein</fullName>
    </submittedName>
</protein>
<gene>
    <name evidence="1" type="ORF">BEN48_13585</name>
</gene>
<organism evidence="1 2">
    <name type="scientific">Hymenobacter glacialis</name>
    <dbReference type="NCBI Taxonomy" id="1908236"/>
    <lineage>
        <taxon>Bacteria</taxon>
        <taxon>Pseudomonadati</taxon>
        <taxon>Bacteroidota</taxon>
        <taxon>Cytophagia</taxon>
        <taxon>Cytophagales</taxon>
        <taxon>Hymenobacteraceae</taxon>
        <taxon>Hymenobacter</taxon>
    </lineage>
</organism>
<evidence type="ECO:0000313" key="1">
    <source>
        <dbReference type="EMBL" id="OGX86071.1"/>
    </source>
</evidence>
<name>A0A1G1T5B8_9BACT</name>
<dbReference type="AlphaFoldDB" id="A0A1G1T5B8"/>